<feature type="region of interest" description="Disordered" evidence="1">
    <location>
        <begin position="318"/>
        <end position="358"/>
    </location>
</feature>
<comment type="caution">
    <text evidence="3">The sequence shown here is derived from an EMBL/GenBank/DDBJ whole genome shotgun (WGS) entry which is preliminary data.</text>
</comment>
<name>A0ABT6ICM5_9PSED</name>
<dbReference type="Proteomes" id="UP001157461">
    <property type="component" value="Unassembled WGS sequence"/>
</dbReference>
<evidence type="ECO:0000256" key="2">
    <source>
        <dbReference type="SAM" id="SignalP"/>
    </source>
</evidence>
<proteinExistence type="predicted"/>
<dbReference type="Pfam" id="PF09839">
    <property type="entry name" value="DUF2066"/>
    <property type="match status" value="1"/>
</dbReference>
<sequence>MRRLVLPLLASLLVLSPLARAEVVDNLYQVREPVTSQQPDERNAALKRALQVLAGRLTGNPQAGQTPGLASALAAPESLISQYSYDAGPPEVLVANFDPAATERALGQAGLSVWGANRPVVMIWWLNDADSGATLVGDGQPASTGVQRGAQRAGLPIRLPLADLNEQLAGTAANIDASDPTALRQASERYGANALLAVHAKPQGNGWQAQWRLWNNGAAEQGSSQAADQDALAAAVLQDVAARLSKKFVSRPGTTQPLTLVADNSNFERYAQLQKVLEPLSSRLVKVEGTQLTYDLTANPDQLQAQLGLAGLQPASAPAANAAPATPPAATPGTPVDATATPNAPAAQPAPSAQPAHTTLYFRWP</sequence>
<dbReference type="InterPro" id="IPR018642">
    <property type="entry name" value="DUF2066"/>
</dbReference>
<protein>
    <submittedName>
        <fullName evidence="3">DUF2066 domain-containing protein</fullName>
    </submittedName>
</protein>
<accession>A0ABT6ICM5</accession>
<keyword evidence="4" id="KW-1185">Reference proteome</keyword>
<reference evidence="3 4" key="1">
    <citation type="submission" date="2022-10" db="EMBL/GenBank/DDBJ databases">
        <title>A novel Pseudomonas species, isolated from Passiflora incarnata leaves.</title>
        <authorList>
            <person name="Cueva-Yesquen L.G."/>
            <person name="Fantinatti-Garboggini F."/>
        </authorList>
    </citation>
    <scope>NUCLEOTIDE SEQUENCE [LARGE SCALE GENOMIC DNA]</scope>
    <source>
        <strain evidence="3 4">CBMAI 2609</strain>
    </source>
</reference>
<organism evidence="3 4">
    <name type="scientific">Pseudomonas flavocrustae</name>
    <dbReference type="NCBI Taxonomy" id="2991719"/>
    <lineage>
        <taxon>Bacteria</taxon>
        <taxon>Pseudomonadati</taxon>
        <taxon>Pseudomonadota</taxon>
        <taxon>Gammaproteobacteria</taxon>
        <taxon>Pseudomonadales</taxon>
        <taxon>Pseudomonadaceae</taxon>
        <taxon>Pseudomonas</taxon>
    </lineage>
</organism>
<feature type="compositionally biased region" description="Low complexity" evidence="1">
    <location>
        <begin position="331"/>
        <end position="358"/>
    </location>
</feature>
<evidence type="ECO:0000313" key="4">
    <source>
        <dbReference type="Proteomes" id="UP001157461"/>
    </source>
</evidence>
<gene>
    <name evidence="3" type="ORF">OMP44_04780</name>
</gene>
<dbReference type="EMBL" id="JAPDIQ010000002">
    <property type="protein sequence ID" value="MDH4762226.1"/>
    <property type="molecule type" value="Genomic_DNA"/>
</dbReference>
<dbReference type="RefSeq" id="WP_280306811.1">
    <property type="nucleotide sequence ID" value="NZ_JAPDIQ010000002.1"/>
</dbReference>
<feature type="signal peptide" evidence="2">
    <location>
        <begin position="1"/>
        <end position="21"/>
    </location>
</feature>
<evidence type="ECO:0000313" key="3">
    <source>
        <dbReference type="EMBL" id="MDH4762226.1"/>
    </source>
</evidence>
<keyword evidence="2" id="KW-0732">Signal</keyword>
<feature type="chain" id="PRO_5046115448" evidence="2">
    <location>
        <begin position="22"/>
        <end position="365"/>
    </location>
</feature>
<evidence type="ECO:0000256" key="1">
    <source>
        <dbReference type="SAM" id="MobiDB-lite"/>
    </source>
</evidence>